<accession>S4VRS0</accession>
<dbReference type="GeneID" id="16513145"/>
<protein>
    <submittedName>
        <fullName evidence="2">Uncharacterized protein</fullName>
    </submittedName>
</protein>
<dbReference type="KEGG" id="vg:16513145"/>
<feature type="region of interest" description="Disordered" evidence="1">
    <location>
        <begin position="375"/>
        <end position="414"/>
    </location>
</feature>
<organism evidence="2 3">
    <name type="scientific">Pandoravirus dulcis</name>
    <dbReference type="NCBI Taxonomy" id="1349409"/>
    <lineage>
        <taxon>Viruses</taxon>
        <taxon>Pandoravirus</taxon>
    </lineage>
</organism>
<dbReference type="EMBL" id="KC977570">
    <property type="protein sequence ID" value="AGO83073.1"/>
    <property type="molecule type" value="Genomic_DNA"/>
</dbReference>
<reference evidence="2 3" key="1">
    <citation type="journal article" date="2013" name="Science">
        <title>Pandoraviruses: amoeba viruses with genomes up to 2.5 Mb reaching that of parasitic eukaryotes.</title>
        <authorList>
            <person name="Philippe N."/>
            <person name="Legendre M."/>
            <person name="Doutre G."/>
            <person name="Coute Y."/>
            <person name="Poirot O."/>
            <person name="Lescot M."/>
            <person name="Arslan D."/>
            <person name="Seltzer V."/>
            <person name="Bertaux L."/>
            <person name="Bruley C."/>
            <person name="Garin J."/>
            <person name="Claverie J.M."/>
            <person name="Abergel C."/>
        </authorList>
    </citation>
    <scope>NUCLEOTIDE SEQUENCE [LARGE SCALE GENOMIC DNA]</scope>
    <source>
        <strain evidence="2">Melbourne</strain>
    </source>
</reference>
<dbReference type="Proteomes" id="UP000201566">
    <property type="component" value="Segment"/>
</dbReference>
<feature type="compositionally biased region" description="Basic and acidic residues" evidence="1">
    <location>
        <begin position="236"/>
        <end position="258"/>
    </location>
</feature>
<feature type="region of interest" description="Disordered" evidence="1">
    <location>
        <begin position="224"/>
        <end position="259"/>
    </location>
</feature>
<feature type="compositionally biased region" description="Low complexity" evidence="1">
    <location>
        <begin position="224"/>
        <end position="235"/>
    </location>
</feature>
<gene>
    <name evidence="2" type="ORF">pdul_cds_857</name>
</gene>
<name>S4VRS0_9VIRU</name>
<sequence length="502" mass="53080">MDTVTIFFNAAQETAPLPPEGRYVLPQDAVAASAVVYVDGPRGPAPVPFSVRGGAAPARVTVTKDGTVFVGDLISLDARSVTVATGRGVTQTVEAYERVSVQQRDRPVIAVDSGVGPLRGDARVAFMREGLSWRPSYLIYLGDAYDHAGRGGDDLGENTSIRQIVGVADIDNRRDEAVAADDAWLAAARVPLPPPQTPSPRPRAASVMMAAQDLEEAPRMLMASRAAAPSPAAYSPDDRPIERVEQDDADSGNKDRATNYHVGPLTLDRGASLTLPLFVAGAPAEQAEVRFGALPTGPSAPGDHTTPVVRGYRFVAQEPMPAGRATVFDPDMRFAGIADVSSAVPGEPVDLVLGPSTDINVDAWVQVTTTYEPLAAADNGPQDNAVQPIGPDSAWYRDDDGGDDGDDAAISIDRDRAPQPVVARVLDRVAIRGTVHNGADRPVLLVLAYRPVFGGVVCAAEPPYDRVTRGVVEWQATVPPGSTDLEIALDVDRGQRLLPDQS</sequence>
<dbReference type="RefSeq" id="YP_008319742.1">
    <property type="nucleotide sequence ID" value="NC_021858.1"/>
</dbReference>
<evidence type="ECO:0000256" key="1">
    <source>
        <dbReference type="SAM" id="MobiDB-lite"/>
    </source>
</evidence>
<evidence type="ECO:0000313" key="2">
    <source>
        <dbReference type="EMBL" id="AGO83073.1"/>
    </source>
</evidence>
<evidence type="ECO:0000313" key="3">
    <source>
        <dbReference type="Proteomes" id="UP000201566"/>
    </source>
</evidence>
<proteinExistence type="predicted"/>